<gene>
    <name evidence="2" type="ORF">SSLN_LOCUS7727</name>
</gene>
<evidence type="ECO:0000313" key="2">
    <source>
        <dbReference type="EMBL" id="VDL94112.1"/>
    </source>
</evidence>
<evidence type="ECO:0000256" key="1">
    <source>
        <dbReference type="SAM" id="MobiDB-lite"/>
    </source>
</evidence>
<organism evidence="4">
    <name type="scientific">Schistocephalus solidus</name>
    <name type="common">Tapeworm</name>
    <dbReference type="NCBI Taxonomy" id="70667"/>
    <lineage>
        <taxon>Eukaryota</taxon>
        <taxon>Metazoa</taxon>
        <taxon>Spiralia</taxon>
        <taxon>Lophotrochozoa</taxon>
        <taxon>Platyhelminthes</taxon>
        <taxon>Cestoda</taxon>
        <taxon>Eucestoda</taxon>
        <taxon>Diphyllobothriidea</taxon>
        <taxon>Diphyllobothriidae</taxon>
        <taxon>Schistocephalus</taxon>
    </lineage>
</organism>
<proteinExistence type="predicted"/>
<feature type="region of interest" description="Disordered" evidence="1">
    <location>
        <begin position="1"/>
        <end position="31"/>
    </location>
</feature>
<reference evidence="2 3" key="2">
    <citation type="submission" date="2018-11" db="EMBL/GenBank/DDBJ databases">
        <authorList>
            <consortium name="Pathogen Informatics"/>
        </authorList>
    </citation>
    <scope>NUCLEOTIDE SEQUENCE [LARGE SCALE GENOMIC DNA]</scope>
    <source>
        <strain evidence="2 3">NST_G2</strain>
    </source>
</reference>
<dbReference type="AlphaFoldDB" id="A0A183SU29"/>
<reference evidence="4" key="1">
    <citation type="submission" date="2016-06" db="UniProtKB">
        <authorList>
            <consortium name="WormBaseParasite"/>
        </authorList>
    </citation>
    <scope>IDENTIFICATION</scope>
</reference>
<accession>A0A183SU29</accession>
<name>A0A183SU29_SCHSO</name>
<feature type="compositionally biased region" description="Polar residues" evidence="1">
    <location>
        <begin position="1"/>
        <end position="13"/>
    </location>
</feature>
<dbReference type="WBParaSite" id="SSLN_0000802201-mRNA-1">
    <property type="protein sequence ID" value="SSLN_0000802201-mRNA-1"/>
    <property type="gene ID" value="SSLN_0000802201"/>
</dbReference>
<evidence type="ECO:0000313" key="3">
    <source>
        <dbReference type="Proteomes" id="UP000275846"/>
    </source>
</evidence>
<dbReference type="EMBL" id="UYSU01034275">
    <property type="protein sequence ID" value="VDL94112.1"/>
    <property type="molecule type" value="Genomic_DNA"/>
</dbReference>
<evidence type="ECO:0000313" key="4">
    <source>
        <dbReference type="WBParaSite" id="SSLN_0000802201-mRNA-1"/>
    </source>
</evidence>
<sequence length="97" mass="11272">MIQTAPAAKTSQAYRKPSKDELSGTTRDLAPLPNCRRRRWVQLKTSFETVRQDMEVVHGPSVFGLRRWRREWIKLSRSAAADRDAWRGTIRDIFKTG</sequence>
<keyword evidence="3" id="KW-1185">Reference proteome</keyword>
<dbReference type="Proteomes" id="UP000275846">
    <property type="component" value="Unassembled WGS sequence"/>
</dbReference>
<protein>
    <submittedName>
        <fullName evidence="4">Transposase</fullName>
    </submittedName>
</protein>